<accession>A0A077E913</accession>
<dbReference type="Pfam" id="PF05523">
    <property type="entry name" value="FdtA"/>
    <property type="match status" value="1"/>
</dbReference>
<dbReference type="InterPro" id="IPR011051">
    <property type="entry name" value="RmlC_Cupin_sf"/>
</dbReference>
<evidence type="ECO:0000259" key="1">
    <source>
        <dbReference type="Pfam" id="PF05523"/>
    </source>
</evidence>
<dbReference type="AlphaFoldDB" id="A0A077E913"/>
<reference evidence="2" key="1">
    <citation type="journal article" date="2013" name="Lancet">
        <title>First case of E anophelis outbreak in an intensive-care unit.</title>
        <authorList>
            <person name="Teo J."/>
            <person name="Tan S.Y."/>
            <person name="Tay M."/>
            <person name="Ding Y."/>
            <person name="Kjelleberg S."/>
            <person name="Givskov M."/>
            <person name="Lin R.T."/>
            <person name="Yang L."/>
        </authorList>
    </citation>
    <scope>NUCLEOTIDE SEQUENCE [LARGE SCALE GENOMIC DNA]</scope>
    <source>
        <strain evidence="2">NUHP1</strain>
    </source>
</reference>
<reference evidence="2" key="2">
    <citation type="journal article" date="2015" name="Genome Biol. Evol.">
        <title>Complete Genome Sequence and Transcriptomic Analysis of the Novel Pathogen Elizabethkingia anophelis in Response to Oxidative Stress.</title>
        <authorList>
            <person name="Li Y."/>
            <person name="Liu Y."/>
            <person name="Chew S.C."/>
            <person name="Tay M."/>
            <person name="Salido M.M."/>
            <person name="Teo J."/>
            <person name="Lauro F.M."/>
            <person name="Givskov M."/>
            <person name="Yang L."/>
        </authorList>
    </citation>
    <scope>NUCLEOTIDE SEQUENCE</scope>
    <source>
        <strain evidence="2">NUHP1</strain>
    </source>
</reference>
<organism evidence="2 3">
    <name type="scientific">Elizabethkingia anophelis NUHP1</name>
    <dbReference type="NCBI Taxonomy" id="1338011"/>
    <lineage>
        <taxon>Bacteria</taxon>
        <taxon>Pseudomonadati</taxon>
        <taxon>Bacteroidota</taxon>
        <taxon>Flavobacteriia</taxon>
        <taxon>Flavobacteriales</taxon>
        <taxon>Weeksellaceae</taxon>
        <taxon>Elizabethkingia</taxon>
    </lineage>
</organism>
<dbReference type="InterPro" id="IPR008894">
    <property type="entry name" value="QdtA_cupin_dom"/>
</dbReference>
<sequence length="138" mass="16335">MTNYNYPFIIEFPKIGQSSLGYISIAEKDNLPFIPKRIYWTYYTPEEVERGGHSHYDLYQILVAVSGRIEITTELLNGDKQTFLLDKPNIGLFIPKMCWRTMKYTHNAVQMCIASNEYDEKDYIRDYNIFLEKRNEAI</sequence>
<dbReference type="CDD" id="cd20292">
    <property type="entry name" value="cupin_QdtA-like"/>
    <property type="match status" value="1"/>
</dbReference>
<evidence type="ECO:0000313" key="2">
    <source>
        <dbReference type="EMBL" id="AIL44037.1"/>
    </source>
</evidence>
<gene>
    <name evidence="2" type="ORF">BD94_0262</name>
</gene>
<dbReference type="EMBL" id="CP007547">
    <property type="protein sequence ID" value="AIL44037.1"/>
    <property type="molecule type" value="Genomic_DNA"/>
</dbReference>
<dbReference type="HOGENOM" id="CLU_127501_0_0_10"/>
<dbReference type="eggNOG" id="COG0662">
    <property type="taxonomic scope" value="Bacteria"/>
</dbReference>
<protein>
    <recommendedName>
        <fullName evidence="1">Sugar 3,4-ketoisomerase QdtA cupin domain-containing protein</fullName>
    </recommendedName>
</protein>
<dbReference type="InterPro" id="IPR014710">
    <property type="entry name" value="RmlC-like_jellyroll"/>
</dbReference>
<name>A0A077E913_9FLAO</name>
<proteinExistence type="predicted"/>
<dbReference type="Gene3D" id="2.60.120.10">
    <property type="entry name" value="Jelly Rolls"/>
    <property type="match status" value="1"/>
</dbReference>
<dbReference type="RefSeq" id="WP_024564785.1">
    <property type="nucleotide sequence ID" value="NZ_CP007547.1"/>
</dbReference>
<dbReference type="Proteomes" id="UP000028933">
    <property type="component" value="Chromosome"/>
</dbReference>
<dbReference type="KEGG" id="eao:BD94_0262"/>
<dbReference type="STRING" id="1338011.BD94_0262"/>
<evidence type="ECO:0000313" key="3">
    <source>
        <dbReference type="Proteomes" id="UP000028933"/>
    </source>
</evidence>
<dbReference type="SUPFAM" id="SSF51182">
    <property type="entry name" value="RmlC-like cupins"/>
    <property type="match status" value="1"/>
</dbReference>
<feature type="domain" description="Sugar 3,4-ketoisomerase QdtA cupin" evidence="1">
    <location>
        <begin position="9"/>
        <end position="134"/>
    </location>
</feature>